<reference evidence="4 5" key="1">
    <citation type="journal article" date="2005" name="Nucleic Acids Res.">
        <title>The genome sequence of Xanthomonas oryzae pathovar oryzae KACC10331, the bacterial blight pathogen of rice.</title>
        <authorList>
            <person name="Lee B.M."/>
            <person name="Park Y.J."/>
            <person name="Park D.S."/>
            <person name="Kang H.W."/>
            <person name="Kim J.G."/>
            <person name="Song E.S."/>
            <person name="Park I.C."/>
            <person name="Yoon U.H."/>
            <person name="Hahn J.H."/>
            <person name="Koo B.S."/>
            <person name="Lee G.B."/>
            <person name="Kim H."/>
            <person name="Park H.S."/>
            <person name="Yoon K.O."/>
            <person name="Kim J.H."/>
            <person name="Jung C.H."/>
            <person name="Koh N.H."/>
            <person name="Seo J.S."/>
            <person name="Go S.J."/>
        </authorList>
    </citation>
    <scope>NUCLEOTIDE SEQUENCE [LARGE SCALE GENOMIC DNA]</scope>
    <source>
        <strain evidence="5">KACC10331 / KXO85</strain>
    </source>
</reference>
<dbReference type="PANTHER" id="PTHR37842">
    <property type="match status" value="1"/>
</dbReference>
<dbReference type="KEGG" id="xoo:XOO0335"/>
<accession>Q5H631</accession>
<dbReference type="Gene3D" id="2.60.120.1620">
    <property type="match status" value="1"/>
</dbReference>
<feature type="region of interest" description="Disordered" evidence="2">
    <location>
        <begin position="1"/>
        <end position="20"/>
    </location>
</feature>
<evidence type="ECO:0000313" key="4">
    <source>
        <dbReference type="EMBL" id="AAW73589.1"/>
    </source>
</evidence>
<dbReference type="Pfam" id="PF15979">
    <property type="entry name" value="Glyco_hydro_115"/>
    <property type="match status" value="1"/>
</dbReference>
<dbReference type="STRING" id="291331.XOO0335"/>
<dbReference type="Gene3D" id="3.30.379.10">
    <property type="entry name" value="Chitobiase/beta-hexosaminidase domain 2-like"/>
    <property type="match status" value="1"/>
</dbReference>
<feature type="domain" description="Gylcosyl hydrolase 115 C-terminal" evidence="3">
    <location>
        <begin position="747"/>
        <end position="917"/>
    </location>
</feature>
<sequence>MCRRSTCRRSESAHPSLATAVDTCVAPHPSRTQHRMPGEPMSVPARTQTSSIAPSRVRSLLIIAVGLFAADGVWACTTPVSVCERDSAGAVALIRSEVPATVVVDASADPAVRSVADNFATDLQRVAGRNSGVTTDLASVRGTAVIVGTLGQSPIIDTLIAAGKIDKRALLQRWEAYTQIVVDRPTAQIDRALVIVGADRRGAVFGTYDVSEKIGVSPWYWFADVATAHRSNLFITRGSVSDAPKVRYRGFFINDEDPALKGWAMKKFGGVNSKMYAHVFELGLRMKANYLWPAMWGKAFNVDDPNNMVLADQMGIVMGTSHHEPMMRAQKEWHLKSIPNSGGAWDYTSNAANLRAFWKGGIARMMSKGGGQRYDSLVTVGMRGDGDEPMAESTASHVLEQVVADQRAIIADVTKAPAAQTPQVWALYKEVQDYYDHGMRVPDDVTLLFSDDNWGQIRRLPVADLQRTGGYGVYYHFDYVGAPRNYKWINTNQIEKIWQQMDLAYQRGARQLWVVNVGDIKPMEYPLSFFLKMAWNPEAITPGALAAYPQQWAQASFDAAHAARIGELITRYSMLVARRKPELVDQDSFALGEGAPATLDGGEFGAIVAEWQALEQRMLGVKACLPADQHDAYYQLIEYPIAAVSTLYQLYYAAAWNKRLAARNDARANVFADMVETTFERDKALTQRYHAINGGKWDGMMNQVHMSYVIWNDPTQQSMPSISRVGSDTPPDRIARSIAFAPPAAQTPGVIALEAPMFSRAIANKGLQWTAIPALGRTQGALVALPQGKPATTAEDRVAVEYDVVVTTPGPATLGLYLAPTLDTSNRGPLRLGVSIDDGPVTTVSSDLQPAGGAKNTPAEKAWATAVRDNAVFVSAQMGAVARGRHTIKVFRIDDNIVLEKLVLSTVPVPASYLGPAPTR</sequence>
<dbReference type="PANTHER" id="PTHR37842:SF2">
    <property type="entry name" value="GYLCOSYL HYDROLASE 115 C-TERMINAL DOMAIN-CONTAINING PROTEIN"/>
    <property type="match status" value="1"/>
</dbReference>
<dbReference type="GO" id="GO:0005975">
    <property type="term" value="P:carbohydrate metabolic process"/>
    <property type="evidence" value="ECO:0007669"/>
    <property type="project" value="UniProtKB-ARBA"/>
</dbReference>
<dbReference type="Gene3D" id="1.20.58.2150">
    <property type="match status" value="1"/>
</dbReference>
<keyword evidence="5" id="KW-1185">Reference proteome</keyword>
<evidence type="ECO:0000259" key="3">
    <source>
        <dbReference type="Pfam" id="PF17829"/>
    </source>
</evidence>
<dbReference type="HOGENOM" id="CLU_004852_0_0_6"/>
<feature type="region of interest" description="Disordered" evidence="2">
    <location>
        <begin position="26"/>
        <end position="49"/>
    </location>
</feature>
<evidence type="ECO:0000256" key="2">
    <source>
        <dbReference type="SAM" id="MobiDB-lite"/>
    </source>
</evidence>
<dbReference type="Gene3D" id="3.20.20.520">
    <property type="entry name" value="Glycosyl hydrolase family 115"/>
    <property type="match status" value="1"/>
</dbReference>
<organism evidence="4 5">
    <name type="scientific">Xanthomonas oryzae pv. oryzae (strain KACC10331 / KXO85)</name>
    <dbReference type="NCBI Taxonomy" id="291331"/>
    <lineage>
        <taxon>Bacteria</taxon>
        <taxon>Pseudomonadati</taxon>
        <taxon>Pseudomonadota</taxon>
        <taxon>Gammaproteobacteria</taxon>
        <taxon>Lysobacterales</taxon>
        <taxon>Lysobacteraceae</taxon>
        <taxon>Xanthomonas</taxon>
    </lineage>
</organism>
<gene>
    <name evidence="4" type="ordered locus">XOO0335</name>
</gene>
<dbReference type="AlphaFoldDB" id="Q5H631"/>
<dbReference type="InterPro" id="IPR031924">
    <property type="entry name" value="GH115"/>
</dbReference>
<dbReference type="Pfam" id="PF17829">
    <property type="entry name" value="GH115_C"/>
    <property type="match status" value="1"/>
</dbReference>
<evidence type="ECO:0000313" key="5">
    <source>
        <dbReference type="Proteomes" id="UP000006735"/>
    </source>
</evidence>
<dbReference type="EMBL" id="AE013598">
    <property type="protein sequence ID" value="AAW73589.1"/>
    <property type="molecule type" value="Genomic_DNA"/>
</dbReference>
<dbReference type="InterPro" id="IPR041437">
    <property type="entry name" value="GH115_C"/>
</dbReference>
<name>Q5H631_XANOR</name>
<dbReference type="InterPro" id="IPR042301">
    <property type="entry name" value="GH115_sf"/>
</dbReference>
<protein>
    <recommendedName>
        <fullName evidence="3">Gylcosyl hydrolase 115 C-terminal domain-containing protein</fullName>
    </recommendedName>
</protein>
<evidence type="ECO:0000256" key="1">
    <source>
        <dbReference type="ARBA" id="ARBA00022801"/>
    </source>
</evidence>
<dbReference type="InterPro" id="IPR029018">
    <property type="entry name" value="Hex-like_dom2"/>
</dbReference>
<proteinExistence type="predicted"/>
<dbReference type="GO" id="GO:0016787">
    <property type="term" value="F:hydrolase activity"/>
    <property type="evidence" value="ECO:0007669"/>
    <property type="project" value="UniProtKB-KW"/>
</dbReference>
<dbReference type="Proteomes" id="UP000006735">
    <property type="component" value="Chromosome"/>
</dbReference>
<keyword evidence="1" id="KW-0378">Hydrolase</keyword>